<dbReference type="KEGG" id="hspo:JGZ69_18975"/>
<feature type="domain" description="Gfo/Idh/MocA-like oxidoreductase N-terminal" evidence="1">
    <location>
        <begin position="4"/>
        <end position="123"/>
    </location>
</feature>
<evidence type="ECO:0000259" key="2">
    <source>
        <dbReference type="Pfam" id="PF22725"/>
    </source>
</evidence>
<dbReference type="InterPro" id="IPR055170">
    <property type="entry name" value="GFO_IDH_MocA-like_dom"/>
</dbReference>
<dbReference type="PANTHER" id="PTHR43249:SF1">
    <property type="entry name" value="D-GLUCOSIDE 3-DEHYDROGENASE"/>
    <property type="match status" value="1"/>
</dbReference>
<dbReference type="Pfam" id="PF01408">
    <property type="entry name" value="GFO_IDH_MocA"/>
    <property type="match status" value="1"/>
</dbReference>
<dbReference type="InterPro" id="IPR036291">
    <property type="entry name" value="NAD(P)-bd_dom_sf"/>
</dbReference>
<evidence type="ECO:0000259" key="1">
    <source>
        <dbReference type="Pfam" id="PF01408"/>
    </source>
</evidence>
<dbReference type="PANTHER" id="PTHR43249">
    <property type="entry name" value="UDP-N-ACETYL-2-AMINO-2-DEOXY-D-GLUCURONATE OXIDASE"/>
    <property type="match status" value="1"/>
</dbReference>
<dbReference type="RefSeq" id="WP_107921257.1">
    <property type="nucleotide sequence ID" value="NZ_CP066701.1"/>
</dbReference>
<dbReference type="Gene3D" id="3.30.360.10">
    <property type="entry name" value="Dihydrodipicolinate Reductase, domain 2"/>
    <property type="match status" value="1"/>
</dbReference>
<dbReference type="SUPFAM" id="SSF51735">
    <property type="entry name" value="NAD(P)-binding Rossmann-fold domains"/>
    <property type="match status" value="1"/>
</dbReference>
<proteinExistence type="predicted"/>
<dbReference type="InterPro" id="IPR000683">
    <property type="entry name" value="Gfo/Idh/MocA-like_OxRdtase_N"/>
</dbReference>
<dbReference type="Proteomes" id="UP000595512">
    <property type="component" value="Chromosome"/>
</dbReference>
<gene>
    <name evidence="3" type="ORF">JGZ69_18975</name>
</gene>
<dbReference type="GO" id="GO:0000166">
    <property type="term" value="F:nucleotide binding"/>
    <property type="evidence" value="ECO:0007669"/>
    <property type="project" value="InterPro"/>
</dbReference>
<dbReference type="Pfam" id="PF22725">
    <property type="entry name" value="GFO_IDH_MocA_C3"/>
    <property type="match status" value="1"/>
</dbReference>
<name>A0AB37HEW9_9BACI</name>
<dbReference type="EMBL" id="CP066701">
    <property type="protein sequence ID" value="QQX24802.1"/>
    <property type="molecule type" value="Genomic_DNA"/>
</dbReference>
<accession>A0AB37HEW9</accession>
<evidence type="ECO:0000313" key="3">
    <source>
        <dbReference type="EMBL" id="QQX24802.1"/>
    </source>
</evidence>
<reference evidence="3 4" key="1">
    <citation type="submission" date="2020-12" db="EMBL/GenBank/DDBJ databases">
        <title>Taxonomic evaluation of the Bacillus sporothermodurans group of bacteria based on whole genome sequences.</title>
        <authorList>
            <person name="Fiedler G."/>
            <person name="Herbstmann A.-D."/>
            <person name="Doll E."/>
            <person name="Wenning M."/>
            <person name="Brinks E."/>
            <person name="Kabisch J."/>
            <person name="Breitenwieser F."/>
            <person name="Lappann M."/>
            <person name="Boehnlein C."/>
            <person name="Franz C."/>
        </authorList>
    </citation>
    <scope>NUCLEOTIDE SEQUENCE [LARGE SCALE GENOMIC DNA]</scope>
    <source>
        <strain evidence="3 4">DSM 10599</strain>
    </source>
</reference>
<protein>
    <submittedName>
        <fullName evidence="3">Gfo/Idh/MocA family oxidoreductase</fullName>
    </submittedName>
</protein>
<dbReference type="InterPro" id="IPR052515">
    <property type="entry name" value="Gfo/Idh/MocA_Oxidoreductase"/>
</dbReference>
<feature type="domain" description="GFO/IDH/MocA-like oxidoreductase" evidence="2">
    <location>
        <begin position="133"/>
        <end position="270"/>
    </location>
</feature>
<dbReference type="AlphaFoldDB" id="A0AB37HEW9"/>
<sequence>MSKIKLGIVGVGGIAVDRHIPAFLRLNDDVSIEAVCDVNFIRAQEVAESFGIPHAYNDYREMFTVIDAVVICTPNKFHSEITVAALNSGLHVLCEKPMAMTVEECQAMIDASKKAEKVLSIGFHYRFMKESQGAKRIMVAKEIGHPLVVRIQALRRRKVPGWGVFTNKDLQGGGSLIDYGCHLLDLSLWLMGNPNPVEVSGTTYHALSNQPGQVNQWGNFNHETFNVDDHVTGYVRFANGASMLLEVSWSANIESDKESVSISGDQGGIEVFPLKLNYAKHGMLFNSDATWMPETEDPGYLQAKNFVDVILNRAEQIVKPKEALQVSQIMEAIYKSSENQKSVQL</sequence>
<dbReference type="SUPFAM" id="SSF55347">
    <property type="entry name" value="Glyceraldehyde-3-phosphate dehydrogenase-like, C-terminal domain"/>
    <property type="match status" value="1"/>
</dbReference>
<dbReference type="Gene3D" id="3.40.50.720">
    <property type="entry name" value="NAD(P)-binding Rossmann-like Domain"/>
    <property type="match status" value="1"/>
</dbReference>
<organism evidence="3 4">
    <name type="scientific">Heyndrickxia sporothermodurans</name>
    <dbReference type="NCBI Taxonomy" id="46224"/>
    <lineage>
        <taxon>Bacteria</taxon>
        <taxon>Bacillati</taxon>
        <taxon>Bacillota</taxon>
        <taxon>Bacilli</taxon>
        <taxon>Bacillales</taxon>
        <taxon>Bacillaceae</taxon>
        <taxon>Heyndrickxia</taxon>
    </lineage>
</organism>
<evidence type="ECO:0000313" key="4">
    <source>
        <dbReference type="Proteomes" id="UP000595512"/>
    </source>
</evidence>